<evidence type="ECO:0000256" key="1">
    <source>
        <dbReference type="SAM" id="MobiDB-lite"/>
    </source>
</evidence>
<dbReference type="Proteomes" id="UP000828390">
    <property type="component" value="Unassembled WGS sequence"/>
</dbReference>
<organism evidence="2 3">
    <name type="scientific">Dreissena polymorpha</name>
    <name type="common">Zebra mussel</name>
    <name type="synonym">Mytilus polymorpha</name>
    <dbReference type="NCBI Taxonomy" id="45954"/>
    <lineage>
        <taxon>Eukaryota</taxon>
        <taxon>Metazoa</taxon>
        <taxon>Spiralia</taxon>
        <taxon>Lophotrochozoa</taxon>
        <taxon>Mollusca</taxon>
        <taxon>Bivalvia</taxon>
        <taxon>Autobranchia</taxon>
        <taxon>Heteroconchia</taxon>
        <taxon>Euheterodonta</taxon>
        <taxon>Imparidentia</taxon>
        <taxon>Neoheterodontei</taxon>
        <taxon>Myida</taxon>
        <taxon>Dreissenoidea</taxon>
        <taxon>Dreissenidae</taxon>
        <taxon>Dreissena</taxon>
    </lineage>
</organism>
<dbReference type="EMBL" id="JAIWYP010000009">
    <property type="protein sequence ID" value="KAH3771402.1"/>
    <property type="molecule type" value="Genomic_DNA"/>
</dbReference>
<comment type="caution">
    <text evidence="2">The sequence shown here is derived from an EMBL/GenBank/DDBJ whole genome shotgun (WGS) entry which is preliminary data.</text>
</comment>
<reference evidence="2" key="1">
    <citation type="journal article" date="2019" name="bioRxiv">
        <title>The Genome of the Zebra Mussel, Dreissena polymorpha: A Resource for Invasive Species Research.</title>
        <authorList>
            <person name="McCartney M.A."/>
            <person name="Auch B."/>
            <person name="Kono T."/>
            <person name="Mallez S."/>
            <person name="Zhang Y."/>
            <person name="Obille A."/>
            <person name="Becker A."/>
            <person name="Abrahante J.E."/>
            <person name="Garbe J."/>
            <person name="Badalamenti J.P."/>
            <person name="Herman A."/>
            <person name="Mangelson H."/>
            <person name="Liachko I."/>
            <person name="Sullivan S."/>
            <person name="Sone E.D."/>
            <person name="Koren S."/>
            <person name="Silverstein K.A.T."/>
            <person name="Beckman K.B."/>
            <person name="Gohl D.M."/>
        </authorList>
    </citation>
    <scope>NUCLEOTIDE SEQUENCE</scope>
    <source>
        <strain evidence="2">Duluth1</strain>
        <tissue evidence="2">Whole animal</tissue>
    </source>
</reference>
<evidence type="ECO:0000313" key="2">
    <source>
        <dbReference type="EMBL" id="KAH3771402.1"/>
    </source>
</evidence>
<dbReference type="AlphaFoldDB" id="A0A9D4E0B7"/>
<gene>
    <name evidence="2" type="ORF">DPMN_172719</name>
</gene>
<name>A0A9D4E0B7_DREPO</name>
<protein>
    <submittedName>
        <fullName evidence="2">Uncharacterized protein</fullName>
    </submittedName>
</protein>
<evidence type="ECO:0000313" key="3">
    <source>
        <dbReference type="Proteomes" id="UP000828390"/>
    </source>
</evidence>
<feature type="region of interest" description="Disordered" evidence="1">
    <location>
        <begin position="47"/>
        <end position="73"/>
    </location>
</feature>
<proteinExistence type="predicted"/>
<reference evidence="2" key="2">
    <citation type="submission" date="2020-11" db="EMBL/GenBank/DDBJ databases">
        <authorList>
            <person name="McCartney M.A."/>
            <person name="Auch B."/>
            <person name="Kono T."/>
            <person name="Mallez S."/>
            <person name="Becker A."/>
            <person name="Gohl D.M."/>
            <person name="Silverstein K.A.T."/>
            <person name="Koren S."/>
            <person name="Bechman K.B."/>
            <person name="Herman A."/>
            <person name="Abrahante J.E."/>
            <person name="Garbe J."/>
        </authorList>
    </citation>
    <scope>NUCLEOTIDE SEQUENCE</scope>
    <source>
        <strain evidence="2">Duluth1</strain>
        <tissue evidence="2">Whole animal</tissue>
    </source>
</reference>
<keyword evidence="3" id="KW-1185">Reference proteome</keyword>
<sequence>MYNNYHIFSGQSQNDGLMSVYSDANVENAVILPKRMSSESRVHMQRNFNGQMPQPTPYHLRRDVTAGASSSSS</sequence>
<accession>A0A9D4E0B7</accession>